<evidence type="ECO:0000256" key="8">
    <source>
        <dbReference type="RuleBase" id="RU366003"/>
    </source>
</evidence>
<dbReference type="NCBIfam" id="TIGR01856">
    <property type="entry name" value="hisJ_fam"/>
    <property type="match status" value="1"/>
</dbReference>
<dbReference type="EC" id="3.1.3.15" evidence="3 8"/>
<dbReference type="InterPro" id="IPR016195">
    <property type="entry name" value="Pol/histidinol_Pase-like"/>
</dbReference>
<comment type="catalytic activity">
    <reaction evidence="7 8">
        <text>L-histidinol phosphate + H2O = L-histidinol + phosphate</text>
        <dbReference type="Rhea" id="RHEA:14465"/>
        <dbReference type="ChEBI" id="CHEBI:15377"/>
        <dbReference type="ChEBI" id="CHEBI:43474"/>
        <dbReference type="ChEBI" id="CHEBI:57699"/>
        <dbReference type="ChEBI" id="CHEBI:57980"/>
        <dbReference type="EC" id="3.1.3.15"/>
    </reaction>
</comment>
<reference evidence="10 11" key="1">
    <citation type="submission" date="2019-09" db="EMBL/GenBank/DDBJ databases">
        <title>Whole genome shotgun sequencing (WGS) of Ellagibacter isourolithinifaciens DSM 104140(T) and Adlercreutzia muris DSM 29508(T).</title>
        <authorList>
            <person name="Stoll D.A."/>
            <person name="Danylec N."/>
            <person name="Huch M."/>
        </authorList>
    </citation>
    <scope>NUCLEOTIDE SEQUENCE [LARGE SCALE GENOMIC DNA]</scope>
    <source>
        <strain evidence="10 11">DSM 104140</strain>
    </source>
</reference>
<proteinExistence type="inferred from homology"/>
<dbReference type="Pfam" id="PF02811">
    <property type="entry name" value="PHP"/>
    <property type="match status" value="1"/>
</dbReference>
<dbReference type="GO" id="GO:0005737">
    <property type="term" value="C:cytoplasm"/>
    <property type="evidence" value="ECO:0007669"/>
    <property type="project" value="TreeGrafter"/>
</dbReference>
<dbReference type="OrthoDB" id="6637113at2"/>
<protein>
    <recommendedName>
        <fullName evidence="3 8">Histidinol-phosphatase</fullName>
        <shortName evidence="8">HolPase</shortName>
        <ecNumber evidence="3 8">3.1.3.15</ecNumber>
    </recommendedName>
</protein>
<dbReference type="GO" id="GO:0000105">
    <property type="term" value="P:L-histidine biosynthetic process"/>
    <property type="evidence" value="ECO:0007669"/>
    <property type="project" value="UniProtKB-UniRule"/>
</dbReference>
<keyword evidence="4 8" id="KW-0028">Amino-acid biosynthesis</keyword>
<feature type="domain" description="PHP" evidence="9">
    <location>
        <begin position="6"/>
        <end position="198"/>
    </location>
</feature>
<dbReference type="PANTHER" id="PTHR21039">
    <property type="entry name" value="HISTIDINOL PHOSPHATASE-RELATED"/>
    <property type="match status" value="1"/>
</dbReference>
<evidence type="ECO:0000313" key="11">
    <source>
        <dbReference type="Proteomes" id="UP000468668"/>
    </source>
</evidence>
<gene>
    <name evidence="10" type="ORF">F8C90_04170</name>
</gene>
<dbReference type="UniPathway" id="UPA00031">
    <property type="reaction ID" value="UER00013"/>
</dbReference>
<evidence type="ECO:0000256" key="5">
    <source>
        <dbReference type="ARBA" id="ARBA00022801"/>
    </source>
</evidence>
<evidence type="ECO:0000256" key="4">
    <source>
        <dbReference type="ARBA" id="ARBA00022605"/>
    </source>
</evidence>
<evidence type="ECO:0000256" key="2">
    <source>
        <dbReference type="ARBA" id="ARBA00009152"/>
    </source>
</evidence>
<dbReference type="GO" id="GO:0004401">
    <property type="term" value="F:histidinol-phosphatase activity"/>
    <property type="evidence" value="ECO:0007669"/>
    <property type="project" value="UniProtKB-UniRule"/>
</dbReference>
<dbReference type="RefSeq" id="WP_158049279.1">
    <property type="nucleotide sequence ID" value="NZ_WAJR01000007.1"/>
</dbReference>
<comment type="similarity">
    <text evidence="2 8">Belongs to the PHP hydrolase family. HisK subfamily.</text>
</comment>
<dbReference type="GeneID" id="98657600"/>
<evidence type="ECO:0000256" key="6">
    <source>
        <dbReference type="ARBA" id="ARBA00023102"/>
    </source>
</evidence>
<keyword evidence="6 8" id="KW-0368">Histidine biosynthesis</keyword>
<evidence type="ECO:0000256" key="3">
    <source>
        <dbReference type="ARBA" id="ARBA00013085"/>
    </source>
</evidence>
<dbReference type="AlphaFoldDB" id="A0A6N6NPM9"/>
<accession>A0A6N6NPM9</accession>
<dbReference type="Proteomes" id="UP000468668">
    <property type="component" value="Unassembled WGS sequence"/>
</dbReference>
<dbReference type="PANTHER" id="PTHR21039:SF0">
    <property type="entry name" value="HISTIDINOL-PHOSPHATASE"/>
    <property type="match status" value="1"/>
</dbReference>
<dbReference type="InterPro" id="IPR010140">
    <property type="entry name" value="Histidinol_P_phosphatase_HisJ"/>
</dbReference>
<evidence type="ECO:0000256" key="7">
    <source>
        <dbReference type="ARBA" id="ARBA00049158"/>
    </source>
</evidence>
<dbReference type="EMBL" id="WAJR01000007">
    <property type="protein sequence ID" value="KAB1641117.1"/>
    <property type="molecule type" value="Genomic_DNA"/>
</dbReference>
<dbReference type="Gene3D" id="3.20.20.140">
    <property type="entry name" value="Metal-dependent hydrolases"/>
    <property type="match status" value="1"/>
</dbReference>
<evidence type="ECO:0000313" key="10">
    <source>
        <dbReference type="EMBL" id="KAB1641117.1"/>
    </source>
</evidence>
<dbReference type="CDD" id="cd12110">
    <property type="entry name" value="PHP_HisPPase_Hisj_like"/>
    <property type="match status" value="1"/>
</dbReference>
<evidence type="ECO:0000259" key="9">
    <source>
        <dbReference type="Pfam" id="PF02811"/>
    </source>
</evidence>
<dbReference type="SUPFAM" id="SSF89550">
    <property type="entry name" value="PHP domain-like"/>
    <property type="match status" value="1"/>
</dbReference>
<keyword evidence="5 8" id="KW-0378">Hydrolase</keyword>
<sequence length="270" mass="29594">MPLVNTHSHTALCGHGEGTVAELVAAADAAGIEVLAVTEHFPLSGAFDPRGDEAMPRESVAGYLADIDRARAEHPHMTILSGCEMDWLGAAEDRTPAERDTSRFDVVLGSVHFLGTWGIDNEDIEGPWLEPGAPDRIWRQYVDEWCAMAASPDRFDVLSHPDLPKKLRHFPTYPLELLYARMAEAARAGGRMVEVNTAGAVKRCAEMYPTFKLLSAFQRAGVPCTVGTDAHKPVDVAFSIREAYELMARAGYDCVTIPLAHGERRELPIQ</sequence>
<organism evidence="10 11">
    <name type="scientific">Ellagibacter isourolithinifaciens</name>
    <dbReference type="NCBI Taxonomy" id="2137581"/>
    <lineage>
        <taxon>Bacteria</taxon>
        <taxon>Bacillati</taxon>
        <taxon>Actinomycetota</taxon>
        <taxon>Coriobacteriia</taxon>
        <taxon>Eggerthellales</taxon>
        <taxon>Eggerthellaceae</taxon>
        <taxon>Ellagibacter</taxon>
    </lineage>
</organism>
<keyword evidence="11" id="KW-1185">Reference proteome</keyword>
<dbReference type="InterPro" id="IPR004013">
    <property type="entry name" value="PHP_dom"/>
</dbReference>
<evidence type="ECO:0000256" key="1">
    <source>
        <dbReference type="ARBA" id="ARBA00004970"/>
    </source>
</evidence>
<comment type="caution">
    <text evidence="10">The sequence shown here is derived from an EMBL/GenBank/DDBJ whole genome shotgun (WGS) entry which is preliminary data.</text>
</comment>
<name>A0A6N6NPM9_9ACTN</name>
<comment type="pathway">
    <text evidence="1 8">Amino-acid biosynthesis; L-histidine biosynthesis; L-histidine from 5-phospho-alpha-D-ribose 1-diphosphate: step 8/9.</text>
</comment>